<feature type="compositionally biased region" description="Basic and acidic residues" evidence="2">
    <location>
        <begin position="390"/>
        <end position="400"/>
    </location>
</feature>
<feature type="compositionally biased region" description="Low complexity" evidence="2">
    <location>
        <begin position="175"/>
        <end position="185"/>
    </location>
</feature>
<feature type="coiled-coil region" evidence="1">
    <location>
        <begin position="333"/>
        <end position="360"/>
    </location>
</feature>
<proteinExistence type="predicted"/>
<feature type="compositionally biased region" description="Low complexity" evidence="2">
    <location>
        <begin position="153"/>
        <end position="167"/>
    </location>
</feature>
<sequence>MATSAFKSTTKRTPIGAKSSSDDSPSSSVKPFRRSRSLSQAPAPRGKFVNTIRGSGFPEISLDDLAVDIFLQDLDNDEVEEDTRLTRRVDRRSSGISVVSDRERRGRSVCRQSGRESEGKSGVYEVSNEANLRRRRSVSVARDSLSDVNLNSRRRSVSVARDSLSDVNARRRRSVSVARGRISGSEIDIPQSQKISNRANTKPIGNGRISNPQKPASDRRLVRSYSQTDLLRSHDGYSSHSSSLTDDEAKDAHYGKNEVEKTIRAVYAQKAEHPVGEVVHGELYQAMRKELRYAVEEIRTELEQVMVKGSSTLDCADSLNSSEADLQAVSAITRNYASKLEQSEKRKQELLAEMLLEEQRGKELSKIVKELLPQPRNNAIEQKPLRTRKRSSDKNRMSRRLTEEAEKYFEDFISNVEDTDISSIDGERSDASSSLGGMSKQREYAPHFVEKLEGNQGRAGYNSQSVAMDGVKLPWLQWETCNDGSPLPNKSKTELPVTPKTLLWDAAQDSNGHPSSRQESCSPGLVSHSINSRLDVQSNSKEVEKLQQSRFDMDGYLELQRNEELLFERWRQRDRISSGCLLLCGNHIRF</sequence>
<dbReference type="EMBL" id="JAUIZM010000007">
    <property type="protein sequence ID" value="KAK1377314.1"/>
    <property type="molecule type" value="Genomic_DNA"/>
</dbReference>
<protein>
    <submittedName>
        <fullName evidence="3">Major capsid</fullName>
    </submittedName>
</protein>
<feature type="region of interest" description="Disordered" evidence="2">
    <location>
        <begin position="90"/>
        <end position="124"/>
    </location>
</feature>
<gene>
    <name evidence="3" type="ORF">POM88_033507</name>
</gene>
<reference evidence="3" key="1">
    <citation type="submission" date="2023-02" db="EMBL/GenBank/DDBJ databases">
        <title>Genome of toxic invasive species Heracleum sosnowskyi carries increased number of genes despite the absence of recent whole-genome duplications.</title>
        <authorList>
            <person name="Schelkunov M."/>
            <person name="Shtratnikova V."/>
            <person name="Makarenko M."/>
            <person name="Klepikova A."/>
            <person name="Omelchenko D."/>
            <person name="Novikova G."/>
            <person name="Obukhova E."/>
            <person name="Bogdanov V."/>
            <person name="Penin A."/>
            <person name="Logacheva M."/>
        </authorList>
    </citation>
    <scope>NUCLEOTIDE SEQUENCE</scope>
    <source>
        <strain evidence="3">Hsosn_3</strain>
        <tissue evidence="3">Leaf</tissue>
    </source>
</reference>
<feature type="region of interest" description="Disordered" evidence="2">
    <location>
        <begin position="376"/>
        <end position="400"/>
    </location>
</feature>
<feature type="compositionally biased region" description="Polar residues" evidence="2">
    <location>
        <begin position="1"/>
        <end position="12"/>
    </location>
</feature>
<feature type="compositionally biased region" description="Polar residues" evidence="2">
    <location>
        <begin position="190"/>
        <end position="200"/>
    </location>
</feature>
<feature type="region of interest" description="Disordered" evidence="2">
    <location>
        <begin position="1"/>
        <end position="50"/>
    </location>
</feature>
<accession>A0AAD8MLZ0</accession>
<dbReference type="AlphaFoldDB" id="A0AAD8MLZ0"/>
<name>A0AAD8MLZ0_9APIA</name>
<comment type="caution">
    <text evidence="3">The sequence shown here is derived from an EMBL/GenBank/DDBJ whole genome shotgun (WGS) entry which is preliminary data.</text>
</comment>
<reference evidence="3" key="2">
    <citation type="submission" date="2023-05" db="EMBL/GenBank/DDBJ databases">
        <authorList>
            <person name="Schelkunov M.I."/>
        </authorList>
    </citation>
    <scope>NUCLEOTIDE SEQUENCE</scope>
    <source>
        <strain evidence="3">Hsosn_3</strain>
        <tissue evidence="3">Leaf</tissue>
    </source>
</reference>
<feature type="region of interest" description="Disordered" evidence="2">
    <location>
        <begin position="506"/>
        <end position="525"/>
    </location>
</feature>
<feature type="region of interest" description="Disordered" evidence="2">
    <location>
        <begin position="153"/>
        <end position="253"/>
    </location>
</feature>
<feature type="compositionally biased region" description="Polar residues" evidence="2">
    <location>
        <begin position="508"/>
        <end position="521"/>
    </location>
</feature>
<evidence type="ECO:0000256" key="2">
    <source>
        <dbReference type="SAM" id="MobiDB-lite"/>
    </source>
</evidence>
<keyword evidence="4" id="KW-1185">Reference proteome</keyword>
<keyword evidence="1" id="KW-0175">Coiled coil</keyword>
<dbReference type="PANTHER" id="PTHR34466">
    <property type="entry name" value="OS11G0129800 PROTEIN"/>
    <property type="match status" value="1"/>
</dbReference>
<evidence type="ECO:0000313" key="4">
    <source>
        <dbReference type="Proteomes" id="UP001237642"/>
    </source>
</evidence>
<dbReference type="PANTHER" id="PTHR34466:SF1">
    <property type="entry name" value="OS06G0609800 PROTEIN"/>
    <property type="match status" value="1"/>
</dbReference>
<organism evidence="3 4">
    <name type="scientific">Heracleum sosnowskyi</name>
    <dbReference type="NCBI Taxonomy" id="360622"/>
    <lineage>
        <taxon>Eukaryota</taxon>
        <taxon>Viridiplantae</taxon>
        <taxon>Streptophyta</taxon>
        <taxon>Embryophyta</taxon>
        <taxon>Tracheophyta</taxon>
        <taxon>Spermatophyta</taxon>
        <taxon>Magnoliopsida</taxon>
        <taxon>eudicotyledons</taxon>
        <taxon>Gunneridae</taxon>
        <taxon>Pentapetalae</taxon>
        <taxon>asterids</taxon>
        <taxon>campanulids</taxon>
        <taxon>Apiales</taxon>
        <taxon>Apiaceae</taxon>
        <taxon>Apioideae</taxon>
        <taxon>apioid superclade</taxon>
        <taxon>Tordylieae</taxon>
        <taxon>Tordyliinae</taxon>
        <taxon>Heracleum</taxon>
    </lineage>
</organism>
<evidence type="ECO:0000256" key="1">
    <source>
        <dbReference type="SAM" id="Coils"/>
    </source>
</evidence>
<evidence type="ECO:0000313" key="3">
    <source>
        <dbReference type="EMBL" id="KAK1377314.1"/>
    </source>
</evidence>
<dbReference type="Proteomes" id="UP001237642">
    <property type="component" value="Unassembled WGS sequence"/>
</dbReference>